<comment type="caution">
    <text evidence="5">The sequence shown here is derived from an EMBL/GenBank/DDBJ whole genome shotgun (WGS) entry which is preliminary data.</text>
</comment>
<keyword evidence="6" id="KW-1185">Reference proteome</keyword>
<evidence type="ECO:0000313" key="6">
    <source>
        <dbReference type="Proteomes" id="UP000237846"/>
    </source>
</evidence>
<evidence type="ECO:0000259" key="4">
    <source>
        <dbReference type="SMART" id="SM00822"/>
    </source>
</evidence>
<dbReference type="PRINTS" id="PR00081">
    <property type="entry name" value="GDHRDH"/>
</dbReference>
<dbReference type="GO" id="GO:0016491">
    <property type="term" value="F:oxidoreductase activity"/>
    <property type="evidence" value="ECO:0007669"/>
    <property type="project" value="UniProtKB-KW"/>
</dbReference>
<dbReference type="InterPro" id="IPR002347">
    <property type="entry name" value="SDR_fam"/>
</dbReference>
<protein>
    <submittedName>
        <fullName evidence="5">NAD(P)-dependent dehydrogenase (Short-subunit alcohol dehydrogenase family)</fullName>
    </submittedName>
</protein>
<dbReference type="PRINTS" id="PR00080">
    <property type="entry name" value="SDRFAMILY"/>
</dbReference>
<dbReference type="InterPro" id="IPR036291">
    <property type="entry name" value="NAD(P)-bd_dom_sf"/>
</dbReference>
<dbReference type="RefSeq" id="WP_106250278.1">
    <property type="nucleotide sequence ID" value="NZ_PVZC01000007.1"/>
</dbReference>
<dbReference type="PROSITE" id="PS00061">
    <property type="entry name" value="ADH_SHORT"/>
    <property type="match status" value="1"/>
</dbReference>
<proteinExistence type="inferred from homology"/>
<keyword evidence="2" id="KW-0560">Oxidoreductase</keyword>
<dbReference type="PANTHER" id="PTHR43639">
    <property type="entry name" value="OXIDOREDUCTASE, SHORT-CHAIN DEHYDROGENASE/REDUCTASE FAMILY (AFU_ORTHOLOGUE AFUA_5G02870)"/>
    <property type="match status" value="1"/>
</dbReference>
<dbReference type="SUPFAM" id="SSF51735">
    <property type="entry name" value="NAD(P)-binding Rossmann-fold domains"/>
    <property type="match status" value="1"/>
</dbReference>
<evidence type="ECO:0000256" key="2">
    <source>
        <dbReference type="ARBA" id="ARBA00023002"/>
    </source>
</evidence>
<dbReference type="EMBL" id="PVZC01000007">
    <property type="protein sequence ID" value="PRX96785.1"/>
    <property type="molecule type" value="Genomic_DNA"/>
</dbReference>
<dbReference type="Pfam" id="PF00106">
    <property type="entry name" value="adh_short"/>
    <property type="match status" value="1"/>
</dbReference>
<dbReference type="SMART" id="SM00822">
    <property type="entry name" value="PKS_KR"/>
    <property type="match status" value="1"/>
</dbReference>
<gene>
    <name evidence="5" type="ORF">CLV72_107308</name>
</gene>
<sequence length="244" mass="24577">MASGRVALVTGGSRGIGASIALRLAAEGVDVAVTYERAADRAAEVVRRVEAAGRRGLAIRADSADAEQVVAAVEETVKVFGRIDVLVNNAGIYQAAPVEELTAADVDRMLAIHVRAVVLATGAAVRSMAPGGRIISIGSNLAERATVPGTALYAAGKSALTGFTRALAREVGGRGITAVVVHPGSTDTDMNPASSEYAAEQIAVTALERFNGPGDIAATVAFLAGEGGRNITGTAITVDAGANA</sequence>
<dbReference type="InterPro" id="IPR057326">
    <property type="entry name" value="KR_dom"/>
</dbReference>
<evidence type="ECO:0000256" key="1">
    <source>
        <dbReference type="ARBA" id="ARBA00006484"/>
    </source>
</evidence>
<dbReference type="Gene3D" id="3.40.50.720">
    <property type="entry name" value="NAD(P)-binding Rossmann-like Domain"/>
    <property type="match status" value="1"/>
</dbReference>
<dbReference type="InterPro" id="IPR020904">
    <property type="entry name" value="Sc_DH/Rdtase_CS"/>
</dbReference>
<comment type="similarity">
    <text evidence="1 3">Belongs to the short-chain dehydrogenases/reductases (SDR) family.</text>
</comment>
<dbReference type="PANTHER" id="PTHR43639:SF1">
    <property type="entry name" value="SHORT-CHAIN DEHYDROGENASE_REDUCTASE FAMILY PROTEIN"/>
    <property type="match status" value="1"/>
</dbReference>
<evidence type="ECO:0000313" key="5">
    <source>
        <dbReference type="EMBL" id="PRX96785.1"/>
    </source>
</evidence>
<reference evidence="5 6" key="1">
    <citation type="submission" date="2018-03" db="EMBL/GenBank/DDBJ databases">
        <title>Genomic Encyclopedia of Archaeal and Bacterial Type Strains, Phase II (KMG-II): from individual species to whole genera.</title>
        <authorList>
            <person name="Goeker M."/>
        </authorList>
    </citation>
    <scope>NUCLEOTIDE SEQUENCE [LARGE SCALE GENOMIC DNA]</scope>
    <source>
        <strain evidence="5 6">DSM 45601</strain>
    </source>
</reference>
<dbReference type="FunFam" id="3.40.50.720:FF:000084">
    <property type="entry name" value="Short-chain dehydrogenase reductase"/>
    <property type="match status" value="1"/>
</dbReference>
<name>A0A2T0PZ05_9ACTN</name>
<feature type="domain" description="Ketoreductase" evidence="4">
    <location>
        <begin position="5"/>
        <end position="186"/>
    </location>
</feature>
<dbReference type="Proteomes" id="UP000237846">
    <property type="component" value="Unassembled WGS sequence"/>
</dbReference>
<accession>A0A2T0PZ05</accession>
<evidence type="ECO:0000256" key="3">
    <source>
        <dbReference type="RuleBase" id="RU000363"/>
    </source>
</evidence>
<dbReference type="AlphaFoldDB" id="A0A2T0PZ05"/>
<dbReference type="OrthoDB" id="3571370at2"/>
<organism evidence="5 6">
    <name type="scientific">Allonocardiopsis opalescens</name>
    <dbReference type="NCBI Taxonomy" id="1144618"/>
    <lineage>
        <taxon>Bacteria</taxon>
        <taxon>Bacillati</taxon>
        <taxon>Actinomycetota</taxon>
        <taxon>Actinomycetes</taxon>
        <taxon>Streptosporangiales</taxon>
        <taxon>Allonocardiopsis</taxon>
    </lineage>
</organism>